<dbReference type="Pfam" id="PF02895">
    <property type="entry name" value="H-kinase_dim"/>
    <property type="match status" value="1"/>
</dbReference>
<dbReference type="RefSeq" id="WP_284186702.1">
    <property type="nucleotide sequence ID" value="NZ_BSPX01000005.1"/>
</dbReference>
<dbReference type="InterPro" id="IPR036097">
    <property type="entry name" value="HisK_dim/P_sf"/>
</dbReference>
<dbReference type="CDD" id="cd00731">
    <property type="entry name" value="CheA_reg"/>
    <property type="match status" value="1"/>
</dbReference>
<accession>A0ABQ6F7L8</accession>
<dbReference type="InterPro" id="IPR037006">
    <property type="entry name" value="CheA-like_homodim_sf"/>
</dbReference>
<dbReference type="InterPro" id="IPR036061">
    <property type="entry name" value="CheW-like_dom_sf"/>
</dbReference>
<dbReference type="InterPro" id="IPR036641">
    <property type="entry name" value="HPT_dom_sf"/>
</dbReference>
<dbReference type="InterPro" id="IPR004105">
    <property type="entry name" value="CheA-like_dim"/>
</dbReference>
<evidence type="ECO:0000256" key="4">
    <source>
        <dbReference type="ARBA" id="ARBA00022500"/>
    </source>
</evidence>
<feature type="domain" description="HPt" evidence="15">
    <location>
        <begin position="1"/>
        <end position="108"/>
    </location>
</feature>
<evidence type="ECO:0000256" key="12">
    <source>
        <dbReference type="PROSITE-ProRule" id="PRU00110"/>
    </source>
</evidence>
<dbReference type="SUPFAM" id="SSF50341">
    <property type="entry name" value="CheW-like"/>
    <property type="match status" value="1"/>
</dbReference>
<keyword evidence="4" id="KW-0145">Chemotaxis</keyword>
<evidence type="ECO:0000256" key="5">
    <source>
        <dbReference type="ARBA" id="ARBA00022553"/>
    </source>
</evidence>
<evidence type="ECO:0000256" key="8">
    <source>
        <dbReference type="ARBA" id="ARBA00022777"/>
    </source>
</evidence>
<dbReference type="InterPro" id="IPR008207">
    <property type="entry name" value="Sig_transdc_His_kin_Hpt_dom"/>
</dbReference>
<comment type="catalytic activity">
    <reaction evidence="1">
        <text>ATP + protein L-histidine = ADP + protein N-phospho-L-histidine.</text>
        <dbReference type="EC" id="2.7.13.3"/>
    </reaction>
</comment>
<organism evidence="16 17">
    <name type="scientific">Zoogloea oryzae</name>
    <dbReference type="NCBI Taxonomy" id="310767"/>
    <lineage>
        <taxon>Bacteria</taxon>
        <taxon>Pseudomonadati</taxon>
        <taxon>Pseudomonadota</taxon>
        <taxon>Betaproteobacteria</taxon>
        <taxon>Rhodocyclales</taxon>
        <taxon>Zoogloeaceae</taxon>
        <taxon>Zoogloea</taxon>
    </lineage>
</organism>
<dbReference type="PANTHER" id="PTHR43395:SF10">
    <property type="entry name" value="CHEMOTAXIS PROTEIN CHEA"/>
    <property type="match status" value="1"/>
</dbReference>
<dbReference type="PROSITE" id="PS50894">
    <property type="entry name" value="HPT"/>
    <property type="match status" value="1"/>
</dbReference>
<dbReference type="Pfam" id="PF02518">
    <property type="entry name" value="HATPase_c"/>
    <property type="match status" value="1"/>
</dbReference>
<dbReference type="SUPFAM" id="SSF47384">
    <property type="entry name" value="Homodimeric domain of signal transducing histidine kinase"/>
    <property type="match status" value="1"/>
</dbReference>
<dbReference type="Gene3D" id="2.30.30.40">
    <property type="entry name" value="SH3 Domains"/>
    <property type="match status" value="1"/>
</dbReference>
<evidence type="ECO:0000259" key="14">
    <source>
        <dbReference type="PROSITE" id="PS50851"/>
    </source>
</evidence>
<proteinExistence type="predicted"/>
<evidence type="ECO:0000256" key="2">
    <source>
        <dbReference type="ARBA" id="ARBA00012438"/>
    </source>
</evidence>
<dbReference type="SMART" id="SM00387">
    <property type="entry name" value="HATPase_c"/>
    <property type="match status" value="1"/>
</dbReference>
<dbReference type="CDD" id="cd00088">
    <property type="entry name" value="HPT"/>
    <property type="match status" value="1"/>
</dbReference>
<keyword evidence="8" id="KW-0418">Kinase</keyword>
<protein>
    <recommendedName>
        <fullName evidence="3">Chemotaxis protein CheA</fullName>
        <ecNumber evidence="2">2.7.13.3</ecNumber>
    </recommendedName>
</protein>
<dbReference type="InterPro" id="IPR005467">
    <property type="entry name" value="His_kinase_dom"/>
</dbReference>
<comment type="function">
    <text evidence="11">Involved in the transmission of sensory signals from the chemoreceptors to the flagellar motors. CheA is autophosphorylated; it can transfer its phosphate group to either CheB or CheY.</text>
</comment>
<dbReference type="SUPFAM" id="SSF47226">
    <property type="entry name" value="Histidine-containing phosphotransfer domain, HPT domain"/>
    <property type="match status" value="1"/>
</dbReference>
<keyword evidence="7" id="KW-0547">Nucleotide-binding</keyword>
<keyword evidence="6" id="KW-0808">Transferase</keyword>
<dbReference type="Gene3D" id="1.20.120.160">
    <property type="entry name" value="HPT domain"/>
    <property type="match status" value="1"/>
</dbReference>
<evidence type="ECO:0000259" key="15">
    <source>
        <dbReference type="PROSITE" id="PS50894"/>
    </source>
</evidence>
<feature type="domain" description="Histidine kinase" evidence="13">
    <location>
        <begin position="392"/>
        <end position="592"/>
    </location>
</feature>
<dbReference type="InterPro" id="IPR002545">
    <property type="entry name" value="CheW-lke_dom"/>
</dbReference>
<dbReference type="Proteomes" id="UP001157167">
    <property type="component" value="Unassembled WGS sequence"/>
</dbReference>
<evidence type="ECO:0000256" key="7">
    <source>
        <dbReference type="ARBA" id="ARBA00022741"/>
    </source>
</evidence>
<gene>
    <name evidence="16" type="primary">cheA-1</name>
    <name evidence="16" type="ORF">GCM10007933_06910</name>
</gene>
<comment type="caution">
    <text evidence="16">The sequence shown here is derived from an EMBL/GenBank/DDBJ whole genome shotgun (WGS) entry which is preliminary data.</text>
</comment>
<evidence type="ECO:0000256" key="3">
    <source>
        <dbReference type="ARBA" id="ARBA00021495"/>
    </source>
</evidence>
<name>A0ABQ6F7L8_9RHOO</name>
<dbReference type="Gene3D" id="1.10.287.560">
    <property type="entry name" value="Histidine kinase CheA-like, homodimeric domain"/>
    <property type="match status" value="1"/>
</dbReference>
<reference evidence="17" key="1">
    <citation type="journal article" date="2019" name="Int. J. Syst. Evol. Microbiol.">
        <title>The Global Catalogue of Microorganisms (GCM) 10K type strain sequencing project: providing services to taxonomists for standard genome sequencing and annotation.</title>
        <authorList>
            <consortium name="The Broad Institute Genomics Platform"/>
            <consortium name="The Broad Institute Genome Sequencing Center for Infectious Disease"/>
            <person name="Wu L."/>
            <person name="Ma J."/>
        </authorList>
    </citation>
    <scope>NUCLEOTIDE SEQUENCE [LARGE SCALE GENOMIC DNA]</scope>
    <source>
        <strain evidence="17">NBRC 102407</strain>
    </source>
</reference>
<sequence>MTDHFEDPLQTFIAESRELLQQMEEALLEVEGNADDPETINAIFRAAHTIKGSAGLFSLDHIVAFTHVAESVLDRIRAHQLAFEPAFGALFLEVCDQLGALIDGLAAGEAPDDAITARSAALTARLQAVLDRGEGAAPQSGLDEATGASVAGLPSVPVADTVASGLWHVSMRPGADLLRNGMDPLSILRYLGTFGEIVSLETVIGGVPPLSALDPETCYLGFDLSFASQADAATVNGAFDFVREDSLVRIIPPYGPLDDYRALFRDLPDDNLLLGEMLVRCGSLTADELALALRTQEARAEACQITGELPPLIGEVLVEQQLVDAPLVDAALDHQQEARKTRAGEPTLIRVDAAKLDQLINLVGELIIAGAGAQLVARRVKVPELVEATGVLSRLVEDVRDSALNLRMVQIGATFSRFRRVVRDVAAELGKDIQLDIRGGETELDKTVVEKIGDPLTHIVRNALDHGIEPADVRAARGKPRQGRLSLNAYHESGSIVIEVSDDGGGLHKARILQKAVERGLVSEGQVLSDKEIFGLIFEPGFSTATQVSNLSGRGVGMDVVKRNILALRGTVDLDSVEGQGTTVRLRLPLTLAIIDGFLIGAGSASYVVPLEQVLECIELPDRDKPEQGASYLNLRGEVLPFVRLRDLFDIPGEAPRRENVVVVQYAGERAGLVVDQLFGEFQTVIKPLGKVFSHIRCIGGSTILGSGEVALILDVPGLVRQVTERQPVSRHLSSTLSPV</sequence>
<dbReference type="SMART" id="SM00073">
    <property type="entry name" value="HPT"/>
    <property type="match status" value="1"/>
</dbReference>
<dbReference type="SMART" id="SM01231">
    <property type="entry name" value="H-kinase_dim"/>
    <property type="match status" value="1"/>
</dbReference>
<dbReference type="InterPro" id="IPR036890">
    <property type="entry name" value="HATPase_C_sf"/>
</dbReference>
<dbReference type="InterPro" id="IPR004358">
    <property type="entry name" value="Sig_transdc_His_kin-like_C"/>
</dbReference>
<dbReference type="SMART" id="SM00260">
    <property type="entry name" value="CheW"/>
    <property type="match status" value="1"/>
</dbReference>
<dbReference type="InterPro" id="IPR003594">
    <property type="entry name" value="HATPase_dom"/>
</dbReference>
<evidence type="ECO:0000313" key="17">
    <source>
        <dbReference type="Proteomes" id="UP001157167"/>
    </source>
</evidence>
<dbReference type="InterPro" id="IPR051315">
    <property type="entry name" value="Bact_Chemotaxis_CheA"/>
</dbReference>
<evidence type="ECO:0000256" key="6">
    <source>
        <dbReference type="ARBA" id="ARBA00022679"/>
    </source>
</evidence>
<feature type="modified residue" description="Phosphohistidine" evidence="12">
    <location>
        <position position="48"/>
    </location>
</feature>
<keyword evidence="17" id="KW-1185">Reference proteome</keyword>
<evidence type="ECO:0000256" key="11">
    <source>
        <dbReference type="ARBA" id="ARBA00035100"/>
    </source>
</evidence>
<evidence type="ECO:0000256" key="9">
    <source>
        <dbReference type="ARBA" id="ARBA00022840"/>
    </source>
</evidence>
<dbReference type="PANTHER" id="PTHR43395">
    <property type="entry name" value="SENSOR HISTIDINE KINASE CHEA"/>
    <property type="match status" value="1"/>
</dbReference>
<keyword evidence="10" id="KW-0902">Two-component regulatory system</keyword>
<dbReference type="EMBL" id="BSPX01000005">
    <property type="protein sequence ID" value="GLT21239.1"/>
    <property type="molecule type" value="Genomic_DNA"/>
</dbReference>
<feature type="domain" description="CheW-like" evidence="14">
    <location>
        <begin position="594"/>
        <end position="725"/>
    </location>
</feature>
<dbReference type="PROSITE" id="PS50109">
    <property type="entry name" value="HIS_KIN"/>
    <property type="match status" value="1"/>
</dbReference>
<dbReference type="EC" id="2.7.13.3" evidence="2"/>
<dbReference type="CDD" id="cd16916">
    <property type="entry name" value="HATPase_CheA-like"/>
    <property type="match status" value="1"/>
</dbReference>
<evidence type="ECO:0000256" key="10">
    <source>
        <dbReference type="ARBA" id="ARBA00023012"/>
    </source>
</evidence>
<dbReference type="SUPFAM" id="SSF55874">
    <property type="entry name" value="ATPase domain of HSP90 chaperone/DNA topoisomerase II/histidine kinase"/>
    <property type="match status" value="1"/>
</dbReference>
<dbReference type="Gene3D" id="3.30.565.10">
    <property type="entry name" value="Histidine kinase-like ATPase, C-terminal domain"/>
    <property type="match status" value="1"/>
</dbReference>
<dbReference type="Pfam" id="PF01627">
    <property type="entry name" value="Hpt"/>
    <property type="match status" value="1"/>
</dbReference>
<dbReference type="Pfam" id="PF01584">
    <property type="entry name" value="CheW"/>
    <property type="match status" value="1"/>
</dbReference>
<evidence type="ECO:0000256" key="1">
    <source>
        <dbReference type="ARBA" id="ARBA00000085"/>
    </source>
</evidence>
<evidence type="ECO:0000313" key="16">
    <source>
        <dbReference type="EMBL" id="GLT21239.1"/>
    </source>
</evidence>
<dbReference type="PROSITE" id="PS50851">
    <property type="entry name" value="CHEW"/>
    <property type="match status" value="1"/>
</dbReference>
<evidence type="ECO:0000259" key="13">
    <source>
        <dbReference type="PROSITE" id="PS50109"/>
    </source>
</evidence>
<keyword evidence="5 12" id="KW-0597">Phosphoprotein</keyword>
<keyword evidence="9" id="KW-0067">ATP-binding</keyword>
<dbReference type="PRINTS" id="PR00344">
    <property type="entry name" value="BCTRLSENSOR"/>
</dbReference>